<dbReference type="RefSeq" id="XP_029655088.1">
    <property type="nucleotide sequence ID" value="XM_029799228.1"/>
</dbReference>
<dbReference type="AlphaFoldDB" id="A0A6P7TTL6"/>
<evidence type="ECO:0000313" key="2">
    <source>
        <dbReference type="RefSeq" id="XP_029655088.1"/>
    </source>
</evidence>
<protein>
    <submittedName>
        <fullName evidence="2">Uncharacterized protein LOC115228703</fullName>
    </submittedName>
</protein>
<organism evidence="1 2">
    <name type="scientific">Octopus sinensis</name>
    <name type="common">East Asian common octopus</name>
    <dbReference type="NCBI Taxonomy" id="2607531"/>
    <lineage>
        <taxon>Eukaryota</taxon>
        <taxon>Metazoa</taxon>
        <taxon>Spiralia</taxon>
        <taxon>Lophotrochozoa</taxon>
        <taxon>Mollusca</taxon>
        <taxon>Cephalopoda</taxon>
        <taxon>Coleoidea</taxon>
        <taxon>Octopodiformes</taxon>
        <taxon>Octopoda</taxon>
        <taxon>Incirrata</taxon>
        <taxon>Octopodidae</taxon>
        <taxon>Octopus</taxon>
    </lineage>
</organism>
<gene>
    <name evidence="2" type="primary">LOC115228703</name>
</gene>
<name>A0A6P7TTL6_9MOLL</name>
<reference evidence="2" key="1">
    <citation type="submission" date="2025-08" db="UniProtKB">
        <authorList>
            <consortium name="RefSeq"/>
        </authorList>
    </citation>
    <scope>IDENTIFICATION</scope>
</reference>
<proteinExistence type="predicted"/>
<dbReference type="Proteomes" id="UP000515154">
    <property type="component" value="Unplaced"/>
</dbReference>
<dbReference type="KEGG" id="osn:115228703"/>
<accession>A0A6P7TTL6</accession>
<evidence type="ECO:0000313" key="1">
    <source>
        <dbReference type="Proteomes" id="UP000515154"/>
    </source>
</evidence>
<sequence>MPDAASEQESVVYKGNKRTTTRECIILIDQANKRLILERLSSAIHVKRSQRFGAQIVPGKRLCQSSKYPAENILPTVPENVEKSENLVKIAENSFPSKLQNLSDSESDSHVEDDMENVVARHPKEYLLGLFVFSI</sequence>
<keyword evidence="1" id="KW-1185">Reference proteome</keyword>